<dbReference type="InterPro" id="IPR024408">
    <property type="entry name" value="Muramidase"/>
</dbReference>
<evidence type="ECO:0000313" key="2">
    <source>
        <dbReference type="EMBL" id="DAF61420.1"/>
    </source>
</evidence>
<dbReference type="Pfam" id="PF11860">
    <property type="entry name" value="Muramidase"/>
    <property type="match status" value="1"/>
</dbReference>
<protein>
    <submittedName>
        <fullName evidence="2">N acetylmuramidase</fullName>
    </submittedName>
</protein>
<sequence length="199" mass="23166">MKNGLTNEMIKDLANRLGIEPALLKAVQIVEAAGRDGFLSDGRPQILFEGHIMYKEFHKKFPDRDLAYLCKKFSTVFYPKWDKSKYFGGLGEYKRLELAKEIDEECALKATSWGMFQIMGFNHNLCGCKDVFEFVHKMSESHEKQLELMYYFMNNSGCLKELKEKDWAGFAKKYNGPGYAQNAYDQKLRNAYENFKNKI</sequence>
<proteinExistence type="predicted"/>
<evidence type="ECO:0000259" key="1">
    <source>
        <dbReference type="Pfam" id="PF11860"/>
    </source>
</evidence>
<dbReference type="EMBL" id="BK032811">
    <property type="protein sequence ID" value="DAF61420.1"/>
    <property type="molecule type" value="Genomic_DNA"/>
</dbReference>
<name>A0A8S5TDP1_9CAUD</name>
<feature type="domain" description="N-acetylmuramidase" evidence="1">
    <location>
        <begin position="20"/>
        <end position="196"/>
    </location>
</feature>
<reference evidence="2" key="1">
    <citation type="journal article" date="2021" name="Proc. Natl. Acad. Sci. U.S.A.">
        <title>A Catalog of Tens of Thousands of Viruses from Human Metagenomes Reveals Hidden Associations with Chronic Diseases.</title>
        <authorList>
            <person name="Tisza M.J."/>
            <person name="Buck C.B."/>
        </authorList>
    </citation>
    <scope>NUCLEOTIDE SEQUENCE</scope>
    <source>
        <strain evidence="2">Ct3pM2</strain>
    </source>
</reference>
<organism evidence="2">
    <name type="scientific">Myoviridae sp. ct3pM2</name>
    <dbReference type="NCBI Taxonomy" id="2827658"/>
    <lineage>
        <taxon>Viruses</taxon>
        <taxon>Duplodnaviria</taxon>
        <taxon>Heunggongvirae</taxon>
        <taxon>Uroviricota</taxon>
        <taxon>Caudoviricetes</taxon>
    </lineage>
</organism>
<accession>A0A8S5TDP1</accession>